<evidence type="ECO:0000313" key="2">
    <source>
        <dbReference type="Proteomes" id="UP000821845"/>
    </source>
</evidence>
<comment type="caution">
    <text evidence="1">The sequence shown here is derived from an EMBL/GenBank/DDBJ whole genome shotgun (WGS) entry which is preliminary data.</text>
</comment>
<name>A0ACB7RLX9_HYAAI</name>
<keyword evidence="2" id="KW-1185">Reference proteome</keyword>
<reference evidence="1" key="1">
    <citation type="submission" date="2020-05" db="EMBL/GenBank/DDBJ databases">
        <title>Large-scale comparative analyses of tick genomes elucidate their genetic diversity and vector capacities.</title>
        <authorList>
            <person name="Jia N."/>
            <person name="Wang J."/>
            <person name="Shi W."/>
            <person name="Du L."/>
            <person name="Sun Y."/>
            <person name="Zhan W."/>
            <person name="Jiang J."/>
            <person name="Wang Q."/>
            <person name="Zhang B."/>
            <person name="Ji P."/>
            <person name="Sakyi L.B."/>
            <person name="Cui X."/>
            <person name="Yuan T."/>
            <person name="Jiang B."/>
            <person name="Yang W."/>
            <person name="Lam T.T.-Y."/>
            <person name="Chang Q."/>
            <person name="Ding S."/>
            <person name="Wang X."/>
            <person name="Zhu J."/>
            <person name="Ruan X."/>
            <person name="Zhao L."/>
            <person name="Wei J."/>
            <person name="Que T."/>
            <person name="Du C."/>
            <person name="Cheng J."/>
            <person name="Dai P."/>
            <person name="Han X."/>
            <person name="Huang E."/>
            <person name="Gao Y."/>
            <person name="Liu J."/>
            <person name="Shao H."/>
            <person name="Ye R."/>
            <person name="Li L."/>
            <person name="Wei W."/>
            <person name="Wang X."/>
            <person name="Wang C."/>
            <person name="Yang T."/>
            <person name="Huo Q."/>
            <person name="Li W."/>
            <person name="Guo W."/>
            <person name="Chen H."/>
            <person name="Zhou L."/>
            <person name="Ni X."/>
            <person name="Tian J."/>
            <person name="Zhou Y."/>
            <person name="Sheng Y."/>
            <person name="Liu T."/>
            <person name="Pan Y."/>
            <person name="Xia L."/>
            <person name="Li J."/>
            <person name="Zhao F."/>
            <person name="Cao W."/>
        </authorList>
    </citation>
    <scope>NUCLEOTIDE SEQUENCE</scope>
    <source>
        <strain evidence="1">Hyas-2018</strain>
    </source>
</reference>
<organism evidence="1 2">
    <name type="scientific">Hyalomma asiaticum</name>
    <name type="common">Tick</name>
    <dbReference type="NCBI Taxonomy" id="266040"/>
    <lineage>
        <taxon>Eukaryota</taxon>
        <taxon>Metazoa</taxon>
        <taxon>Ecdysozoa</taxon>
        <taxon>Arthropoda</taxon>
        <taxon>Chelicerata</taxon>
        <taxon>Arachnida</taxon>
        <taxon>Acari</taxon>
        <taxon>Parasitiformes</taxon>
        <taxon>Ixodida</taxon>
        <taxon>Ixodoidea</taxon>
        <taxon>Ixodidae</taxon>
        <taxon>Hyalomminae</taxon>
        <taxon>Hyalomma</taxon>
    </lineage>
</organism>
<protein>
    <submittedName>
        <fullName evidence="1">Uncharacterized protein</fullName>
    </submittedName>
</protein>
<proteinExistence type="predicted"/>
<sequence>MPGFRGQDETMLGIESARQHGSIILPYILLVTSRFSFCLVRWFLCVAFSVMLSYNLPRRLRSSASQVPDGTAEPTAPSREAYRKHGGPVTTTPISLERLTEEEVYECVNGVLNAATVKRRRFLEIVDLLVVIKDYNTQRYGRPSGVIRLPHVIRPNFRGCLIGDKANSKDARDANLDFMDFYDVRMLHGRPMAIKKLAAKYDGFLAHEALIRHLKKILGRNFAKKGKCITPVEAGKPLRPVVEELKCSTRMSMRKASSDLTFTISVGHVKMTADELAENLTVAVTRVLEKMNRGWDNVRALSIKSTMGPVYHVY</sequence>
<accession>A0ACB7RLX9</accession>
<gene>
    <name evidence="1" type="ORF">HPB50_001054</name>
</gene>
<evidence type="ECO:0000313" key="1">
    <source>
        <dbReference type="EMBL" id="KAH6923415.1"/>
    </source>
</evidence>
<dbReference type="Proteomes" id="UP000821845">
    <property type="component" value="Chromosome 8"/>
</dbReference>
<dbReference type="EMBL" id="CM023488">
    <property type="protein sequence ID" value="KAH6923415.1"/>
    <property type="molecule type" value="Genomic_DNA"/>
</dbReference>